<dbReference type="InterPro" id="IPR036318">
    <property type="entry name" value="FAD-bd_PCMH-like_sf"/>
</dbReference>
<dbReference type="PANTHER" id="PTHR42973:SF53">
    <property type="entry name" value="FAD-BINDING PCMH-TYPE DOMAIN-CONTAINING PROTEIN-RELATED"/>
    <property type="match status" value="1"/>
</dbReference>
<keyword evidence="8" id="KW-1185">Reference proteome</keyword>
<proteinExistence type="inferred from homology"/>
<evidence type="ECO:0000256" key="3">
    <source>
        <dbReference type="ARBA" id="ARBA00022827"/>
    </source>
</evidence>
<dbReference type="PROSITE" id="PS51387">
    <property type="entry name" value="FAD_PCMH"/>
    <property type="match status" value="1"/>
</dbReference>
<keyword evidence="5" id="KW-0732">Signal</keyword>
<dbReference type="Pfam" id="PF01565">
    <property type="entry name" value="FAD_binding_4"/>
    <property type="match status" value="1"/>
</dbReference>
<dbReference type="PANTHER" id="PTHR42973">
    <property type="entry name" value="BINDING OXIDOREDUCTASE, PUTATIVE (AFU_ORTHOLOGUE AFUA_1G17690)-RELATED"/>
    <property type="match status" value="1"/>
</dbReference>
<comment type="caution">
    <text evidence="7">The sequence shown here is derived from an EMBL/GenBank/DDBJ whole genome shotgun (WGS) entry which is preliminary data.</text>
</comment>
<evidence type="ECO:0000256" key="2">
    <source>
        <dbReference type="ARBA" id="ARBA00022630"/>
    </source>
</evidence>
<dbReference type="EMBL" id="JAWRVE010000148">
    <property type="protein sequence ID" value="KAL1853550.1"/>
    <property type="molecule type" value="Genomic_DNA"/>
</dbReference>
<evidence type="ECO:0000259" key="6">
    <source>
        <dbReference type="PROSITE" id="PS51387"/>
    </source>
</evidence>
<evidence type="ECO:0000256" key="5">
    <source>
        <dbReference type="SAM" id="SignalP"/>
    </source>
</evidence>
<accession>A0ABR3W576</accession>
<evidence type="ECO:0000256" key="1">
    <source>
        <dbReference type="ARBA" id="ARBA00005466"/>
    </source>
</evidence>
<evidence type="ECO:0000256" key="4">
    <source>
        <dbReference type="ARBA" id="ARBA00023002"/>
    </source>
</evidence>
<dbReference type="SUPFAM" id="SSF56176">
    <property type="entry name" value="FAD-binding/transporter-associated domain-like"/>
    <property type="match status" value="1"/>
</dbReference>
<evidence type="ECO:0000313" key="8">
    <source>
        <dbReference type="Proteomes" id="UP001583177"/>
    </source>
</evidence>
<name>A0ABR3W576_9PEZI</name>
<dbReference type="InterPro" id="IPR050416">
    <property type="entry name" value="FAD-linked_Oxidoreductase"/>
</dbReference>
<feature type="domain" description="FAD-binding PCMH-type" evidence="6">
    <location>
        <begin position="56"/>
        <end position="223"/>
    </location>
</feature>
<organism evidence="7 8">
    <name type="scientific">Diaporthe australafricana</name>
    <dbReference type="NCBI Taxonomy" id="127596"/>
    <lineage>
        <taxon>Eukaryota</taxon>
        <taxon>Fungi</taxon>
        <taxon>Dikarya</taxon>
        <taxon>Ascomycota</taxon>
        <taxon>Pezizomycotina</taxon>
        <taxon>Sordariomycetes</taxon>
        <taxon>Sordariomycetidae</taxon>
        <taxon>Diaporthales</taxon>
        <taxon>Diaporthaceae</taxon>
        <taxon>Diaporthe</taxon>
    </lineage>
</organism>
<dbReference type="Gene3D" id="3.30.465.10">
    <property type="match status" value="1"/>
</dbReference>
<feature type="signal peptide" evidence="5">
    <location>
        <begin position="1"/>
        <end position="16"/>
    </location>
</feature>
<keyword evidence="3" id="KW-0274">FAD</keyword>
<evidence type="ECO:0000313" key="7">
    <source>
        <dbReference type="EMBL" id="KAL1853550.1"/>
    </source>
</evidence>
<reference evidence="7 8" key="1">
    <citation type="journal article" date="2024" name="IMA Fungus">
        <title>IMA Genome - F19 : A genome assembly and annotation guide to empower mycologists, including annotated draft genome sequences of Ceratocystis pirilliformis, Diaporthe australafricana, Fusarium ophioides, Paecilomyces lecythidis, and Sporothrix stenoceras.</title>
        <authorList>
            <person name="Aylward J."/>
            <person name="Wilson A.M."/>
            <person name="Visagie C.M."/>
            <person name="Spraker J."/>
            <person name="Barnes I."/>
            <person name="Buitendag C."/>
            <person name="Ceriani C."/>
            <person name="Del Mar Angel L."/>
            <person name="du Plessis D."/>
            <person name="Fuchs T."/>
            <person name="Gasser K."/>
            <person name="Kramer D."/>
            <person name="Li W."/>
            <person name="Munsamy K."/>
            <person name="Piso A."/>
            <person name="Price J.L."/>
            <person name="Sonnekus B."/>
            <person name="Thomas C."/>
            <person name="van der Nest A."/>
            <person name="van Dijk A."/>
            <person name="van Heerden A."/>
            <person name="van Vuuren N."/>
            <person name="Yilmaz N."/>
            <person name="Duong T.A."/>
            <person name="van der Merwe N.A."/>
            <person name="Wingfield M.J."/>
            <person name="Wingfield B.D."/>
        </authorList>
    </citation>
    <scope>NUCLEOTIDE SEQUENCE [LARGE SCALE GENOMIC DNA]</scope>
    <source>
        <strain evidence="7 8">CMW 18300</strain>
    </source>
</reference>
<sequence length="485" mass="52593">MLPLRLLALSLGFAAALNYARRDNASLAHLDSLPTLSDGATCACGQLHATFGDLLLLNNSSDFTTQAEDFYDIRGVLEPKCIFMPQSAAQVAASSNDIDGGLLLALNNLADVQVNPQDSTVSVGPGNRWADVYTALAPHGLYCIGGRMKTIGVSGLSLIGGFHYLTNKYGFAMDNVVRYDVVLGNGTQVVASSTSNPELFWALKGGGSNFGIVTKFVLKTLPIPEISTTLQVFNESAIRNFIAATVDLAKNQDPEIGAGSIITITYNTTTKGVSAVLRGVQEGNESPPLSFQKFSDMPSVITQNAVQRPADFHSQLDSPFQMFRIQFGHKTMKADADQLYRIYEVWKAGVEDISDVEGLIPTLVLNTIAPSALGVANKNGVGNVWGLESSDALIIWQTSTAWDKKESDLRVTNFARGVLDSMHLENQAKGLASEFIYMGDAAEFQDPFLGFPAENLERMRNVQAAYDPLEIFTRQNWGGFKLQRI</sequence>
<keyword evidence="4" id="KW-0560">Oxidoreductase</keyword>
<feature type="chain" id="PRO_5045280741" description="FAD-binding PCMH-type domain-containing protein" evidence="5">
    <location>
        <begin position="17"/>
        <end position="485"/>
    </location>
</feature>
<dbReference type="InterPro" id="IPR016169">
    <property type="entry name" value="FAD-bd_PCMH_sub2"/>
</dbReference>
<keyword evidence="2" id="KW-0285">Flavoprotein</keyword>
<gene>
    <name evidence="7" type="ORF">Daus18300_011754</name>
</gene>
<dbReference type="Proteomes" id="UP001583177">
    <property type="component" value="Unassembled WGS sequence"/>
</dbReference>
<dbReference type="InterPro" id="IPR006094">
    <property type="entry name" value="Oxid_FAD_bind_N"/>
</dbReference>
<comment type="similarity">
    <text evidence="1">Belongs to the oxygen-dependent FAD-linked oxidoreductase family.</text>
</comment>
<protein>
    <recommendedName>
        <fullName evidence="6">FAD-binding PCMH-type domain-containing protein</fullName>
    </recommendedName>
</protein>
<dbReference type="InterPro" id="IPR016166">
    <property type="entry name" value="FAD-bd_PCMH"/>
</dbReference>